<protein>
    <submittedName>
        <fullName evidence="2">Amidase</fullName>
    </submittedName>
</protein>
<dbReference type="SUPFAM" id="SSF75304">
    <property type="entry name" value="Amidase signature (AS) enzymes"/>
    <property type="match status" value="1"/>
</dbReference>
<dbReference type="Proteomes" id="UP001527866">
    <property type="component" value="Unassembled WGS sequence"/>
</dbReference>
<keyword evidence="3" id="KW-1185">Reference proteome</keyword>
<dbReference type="InterPro" id="IPR000120">
    <property type="entry name" value="Amidase"/>
</dbReference>
<name>A0ABT4TZR1_9ACTN</name>
<reference evidence="2 3" key="1">
    <citation type="submission" date="2023-01" db="EMBL/GenBank/DDBJ databases">
        <title>Draft genome sequence of Nocardiopsis sp. RSe5-2 isolated from halophytes.</title>
        <authorList>
            <person name="Duangmal K."/>
            <person name="Chantavorakit T."/>
        </authorList>
    </citation>
    <scope>NUCLEOTIDE SEQUENCE [LARGE SCALE GENOMIC DNA]</scope>
    <source>
        <strain evidence="2 3">RSe5-2</strain>
    </source>
</reference>
<sequence>MHDTHPPAGAARDEHDDALHWTGAAELARMVRERRVSAREVVAAHLDRIAAVEPQVNAVVTVCADRAMEEAAAADERLASGAAPGPLHGLPVAVKDTHAVAGVRTTLGSPVFADHVPDADDLVVERMRAAGAIVVGKTNVPEFAAGSHTFNPVFGTTRNPYDPSRSAGGSSGGAAAALAAGLVPVAEGSDMGGSLRNPASFTNVVGLRPSPGRVPAWPSALPWETLSTPGPMGRTVADTALLLSVLAGPDPRAPMALQDPGTGFADPEPGGVRGARVAVAPDFGGLLPVEPEVAEIVTRAAGTLERLGASVEEALPDFSGADEVFRTLRAWQFHLTFGPVIEAHPGKVKESVVRNAAEGAALTGEQVGRAKEGLAGLYHRLRVFFERYDLLLLPVSQVPPFDAGQEYPSQVAGRPMGDYLEWMASCYWVTATGCPALSVPGGFTPDGLPVGVQMVGPHRSERRLLGHAAAFEAATGHGRLRPRLGSTP</sequence>
<dbReference type="PROSITE" id="PS00571">
    <property type="entry name" value="AMIDASES"/>
    <property type="match status" value="1"/>
</dbReference>
<dbReference type="Gene3D" id="3.90.1300.10">
    <property type="entry name" value="Amidase signature (AS) domain"/>
    <property type="match status" value="1"/>
</dbReference>
<dbReference type="InterPro" id="IPR023631">
    <property type="entry name" value="Amidase_dom"/>
</dbReference>
<dbReference type="PANTHER" id="PTHR11895:SF76">
    <property type="entry name" value="INDOLEACETAMIDE HYDROLASE"/>
    <property type="match status" value="1"/>
</dbReference>
<accession>A0ABT4TZR1</accession>
<proteinExistence type="predicted"/>
<organism evidence="2 3">
    <name type="scientific">Nocardiopsis endophytica</name>
    <dbReference type="NCBI Taxonomy" id="3018445"/>
    <lineage>
        <taxon>Bacteria</taxon>
        <taxon>Bacillati</taxon>
        <taxon>Actinomycetota</taxon>
        <taxon>Actinomycetes</taxon>
        <taxon>Streptosporangiales</taxon>
        <taxon>Nocardiopsidaceae</taxon>
        <taxon>Nocardiopsis</taxon>
    </lineage>
</organism>
<dbReference type="EMBL" id="JAQFWQ010000011">
    <property type="protein sequence ID" value="MDA2810189.1"/>
    <property type="molecule type" value="Genomic_DNA"/>
</dbReference>
<comment type="caution">
    <text evidence="2">The sequence shown here is derived from an EMBL/GenBank/DDBJ whole genome shotgun (WGS) entry which is preliminary data.</text>
</comment>
<dbReference type="PANTHER" id="PTHR11895">
    <property type="entry name" value="TRANSAMIDASE"/>
    <property type="match status" value="1"/>
</dbReference>
<dbReference type="InterPro" id="IPR036928">
    <property type="entry name" value="AS_sf"/>
</dbReference>
<evidence type="ECO:0000313" key="3">
    <source>
        <dbReference type="Proteomes" id="UP001527866"/>
    </source>
</evidence>
<dbReference type="PIRSF" id="PIRSF001221">
    <property type="entry name" value="Amidase_fungi"/>
    <property type="match status" value="1"/>
</dbReference>
<dbReference type="NCBIfam" id="NF005686">
    <property type="entry name" value="PRK07486.1"/>
    <property type="match status" value="1"/>
</dbReference>
<feature type="domain" description="Amidase" evidence="1">
    <location>
        <begin position="40"/>
        <end position="465"/>
    </location>
</feature>
<dbReference type="RefSeq" id="WP_270684187.1">
    <property type="nucleotide sequence ID" value="NZ_JAQFWQ010000011.1"/>
</dbReference>
<dbReference type="Pfam" id="PF01425">
    <property type="entry name" value="Amidase"/>
    <property type="match status" value="1"/>
</dbReference>
<evidence type="ECO:0000313" key="2">
    <source>
        <dbReference type="EMBL" id="MDA2810189.1"/>
    </source>
</evidence>
<gene>
    <name evidence="2" type="ORF">O4J56_06020</name>
</gene>
<dbReference type="InterPro" id="IPR020556">
    <property type="entry name" value="Amidase_CS"/>
</dbReference>
<evidence type="ECO:0000259" key="1">
    <source>
        <dbReference type="Pfam" id="PF01425"/>
    </source>
</evidence>